<dbReference type="Pfam" id="PF11617">
    <property type="entry name" value="Cu-binding_MopE"/>
    <property type="match status" value="2"/>
</dbReference>
<dbReference type="KEGG" id="cbat:M666_12690"/>
<dbReference type="Proteomes" id="UP000030786">
    <property type="component" value="Chromosome"/>
</dbReference>
<reference evidence="2 3" key="1">
    <citation type="journal article" date="2014" name="Environ. Microbiol.">
        <title>Contrasting genomic patterns and infection strategies of two co-existing Bacteroidetes podovirus genera.</title>
        <authorList>
            <person name="Holmfeldt K."/>
            <person name="Howard-Varona C."/>
            <person name="Solonenko N."/>
            <person name="Sullivan M.B."/>
        </authorList>
    </citation>
    <scope>NUCLEOTIDE SEQUENCE [LARGE SCALE GENOMIC DNA]</scope>
    <source>
        <strain evidence="2 3">18</strain>
    </source>
</reference>
<dbReference type="InterPro" id="IPR021655">
    <property type="entry name" value="Put_metal-bd"/>
</dbReference>
<dbReference type="EMBL" id="CP009976">
    <property type="protein sequence ID" value="AIZ42363.1"/>
    <property type="molecule type" value="Genomic_DNA"/>
</dbReference>
<proteinExistence type="predicted"/>
<gene>
    <name evidence="2" type="ORF">M666_12690</name>
</gene>
<evidence type="ECO:0000313" key="2">
    <source>
        <dbReference type="EMBL" id="AIZ42363.1"/>
    </source>
</evidence>
<evidence type="ECO:0008006" key="4">
    <source>
        <dbReference type="Google" id="ProtNLM"/>
    </source>
</evidence>
<feature type="region of interest" description="Disordered" evidence="1">
    <location>
        <begin position="44"/>
        <end position="70"/>
    </location>
</feature>
<protein>
    <recommendedName>
        <fullName evidence="4">Lipoprotein</fullName>
    </recommendedName>
</protein>
<dbReference type="RefSeq" id="WP_029446155.1">
    <property type="nucleotide sequence ID" value="NZ_CP009976.1"/>
</dbReference>
<accession>A0AAU8RNU7</accession>
<dbReference type="GeneID" id="78061597"/>
<name>A0AAU8RNU7_9FLAO</name>
<evidence type="ECO:0000313" key="3">
    <source>
        <dbReference type="Proteomes" id="UP000030786"/>
    </source>
</evidence>
<feature type="compositionally biased region" description="Polar residues" evidence="1">
    <location>
        <begin position="44"/>
        <end position="53"/>
    </location>
</feature>
<sequence>MTKHTHIIAIIIFSFFLLNSCSQDDTCTEQTWYQDSDGDGFGNLSNSKQSCTQPEGYVSDNTDFDDNNSTSNPDAIELCNGIDDNGNGIIDENATICGELNVCENGTCVTAVTYYKDADGDLFGNPNDSIIAGNNAPTNYVIDNTDCDDMNSSINPEAKENLSDSVDNNCNGEVDELIITGETWFFQRDDSTSCSNGGSLGGGEPYDFVFLNNNTVSFTDPGSLSSSSFNLTGANLTLEMVYLTEVRAYKFIGNYVYSENTRKFLGSFIYTAYEGLNTNEDVKWTCEGSTEIFK</sequence>
<organism evidence="2 3">
    <name type="scientific">Cellulophaga baltica 18</name>
    <dbReference type="NCBI Taxonomy" id="1348584"/>
    <lineage>
        <taxon>Bacteria</taxon>
        <taxon>Pseudomonadati</taxon>
        <taxon>Bacteroidota</taxon>
        <taxon>Flavobacteriia</taxon>
        <taxon>Flavobacteriales</taxon>
        <taxon>Flavobacteriaceae</taxon>
        <taxon>Cellulophaga</taxon>
    </lineage>
</organism>
<evidence type="ECO:0000256" key="1">
    <source>
        <dbReference type="SAM" id="MobiDB-lite"/>
    </source>
</evidence>
<dbReference type="AlphaFoldDB" id="A0AAU8RNU7"/>